<feature type="domain" description="RNA polymerase sigma-70 region 2" evidence="7">
    <location>
        <begin position="30"/>
        <end position="95"/>
    </location>
</feature>
<dbReference type="RefSeq" id="WP_149110161.1">
    <property type="nucleotide sequence ID" value="NZ_CP042425.1"/>
</dbReference>
<dbReference type="InterPro" id="IPR036388">
    <property type="entry name" value="WH-like_DNA-bd_sf"/>
</dbReference>
<dbReference type="InterPro" id="IPR007627">
    <property type="entry name" value="RNA_pol_sigma70_r2"/>
</dbReference>
<dbReference type="GO" id="GO:0006352">
    <property type="term" value="P:DNA-templated transcription initiation"/>
    <property type="evidence" value="ECO:0007669"/>
    <property type="project" value="InterPro"/>
</dbReference>
<dbReference type="OrthoDB" id="273082at2"/>
<evidence type="ECO:0000256" key="3">
    <source>
        <dbReference type="ARBA" id="ARBA00023082"/>
    </source>
</evidence>
<dbReference type="KEGG" id="lrs:PX52LOC_02252"/>
<keyword evidence="4" id="KW-0238">DNA-binding</keyword>
<evidence type="ECO:0000313" key="10">
    <source>
        <dbReference type="Proteomes" id="UP000324974"/>
    </source>
</evidence>
<evidence type="ECO:0000259" key="7">
    <source>
        <dbReference type="Pfam" id="PF04542"/>
    </source>
</evidence>
<keyword evidence="5" id="KW-0804">Transcription</keyword>
<dbReference type="InterPro" id="IPR007630">
    <property type="entry name" value="RNA_pol_sigma70_r4"/>
</dbReference>
<dbReference type="InterPro" id="IPR013324">
    <property type="entry name" value="RNA_pol_sigma_r3/r4-like"/>
</dbReference>
<evidence type="ECO:0000256" key="1">
    <source>
        <dbReference type="ARBA" id="ARBA00010641"/>
    </source>
</evidence>
<dbReference type="Pfam" id="PF04545">
    <property type="entry name" value="Sigma70_r4"/>
    <property type="match status" value="1"/>
</dbReference>
<evidence type="ECO:0000256" key="2">
    <source>
        <dbReference type="ARBA" id="ARBA00023015"/>
    </source>
</evidence>
<evidence type="ECO:0000256" key="6">
    <source>
        <dbReference type="SAM" id="MobiDB-lite"/>
    </source>
</evidence>
<feature type="region of interest" description="Disordered" evidence="6">
    <location>
        <begin position="1"/>
        <end position="20"/>
    </location>
</feature>
<dbReference type="NCBIfam" id="TIGR02937">
    <property type="entry name" value="sigma70-ECF"/>
    <property type="match status" value="1"/>
</dbReference>
<dbReference type="GO" id="GO:0003677">
    <property type="term" value="F:DNA binding"/>
    <property type="evidence" value="ECO:0007669"/>
    <property type="project" value="UniProtKB-KW"/>
</dbReference>
<dbReference type="AlphaFoldDB" id="A0A5C1AAU1"/>
<dbReference type="Pfam" id="PF04542">
    <property type="entry name" value="Sigma70_r2"/>
    <property type="match status" value="1"/>
</dbReference>
<organism evidence="9 10">
    <name type="scientific">Limnoglobus roseus</name>
    <dbReference type="NCBI Taxonomy" id="2598579"/>
    <lineage>
        <taxon>Bacteria</taxon>
        <taxon>Pseudomonadati</taxon>
        <taxon>Planctomycetota</taxon>
        <taxon>Planctomycetia</taxon>
        <taxon>Gemmatales</taxon>
        <taxon>Gemmataceae</taxon>
        <taxon>Limnoglobus</taxon>
    </lineage>
</organism>
<keyword evidence="3" id="KW-0731">Sigma factor</keyword>
<accession>A0A5C1AAU1</accession>
<keyword evidence="10" id="KW-1185">Reference proteome</keyword>
<evidence type="ECO:0000256" key="4">
    <source>
        <dbReference type="ARBA" id="ARBA00023125"/>
    </source>
</evidence>
<evidence type="ECO:0000313" key="9">
    <source>
        <dbReference type="EMBL" id="QEL15337.1"/>
    </source>
</evidence>
<keyword evidence="2" id="KW-0805">Transcription regulation</keyword>
<evidence type="ECO:0000256" key="5">
    <source>
        <dbReference type="ARBA" id="ARBA00023163"/>
    </source>
</evidence>
<dbReference type="PANTHER" id="PTHR43133:SF8">
    <property type="entry name" value="RNA POLYMERASE SIGMA FACTOR HI_1459-RELATED"/>
    <property type="match status" value="1"/>
</dbReference>
<proteinExistence type="inferred from homology"/>
<dbReference type="EMBL" id="CP042425">
    <property type="protein sequence ID" value="QEL15337.1"/>
    <property type="molecule type" value="Genomic_DNA"/>
</dbReference>
<dbReference type="PANTHER" id="PTHR43133">
    <property type="entry name" value="RNA POLYMERASE ECF-TYPE SIGMA FACTO"/>
    <property type="match status" value="1"/>
</dbReference>
<sequence>MTTTALPPTLVPPPDDPVRAALQEPTTLEDLRRQAGAMAKNRKVSRLEIDDLVSETVERALRTAAKYDPTKGSVGGWLYGVLVNIVREQSRQAGRQGVQQPADPKLWEQAAHAKPAADPDLAENRFLVERYLSKLGQPEQAVVKMRYLEEREYADIADRMRLSQVYARVLVSRGINTMKAFAVGKGDRP</sequence>
<dbReference type="SUPFAM" id="SSF88946">
    <property type="entry name" value="Sigma2 domain of RNA polymerase sigma factors"/>
    <property type="match status" value="1"/>
</dbReference>
<gene>
    <name evidence="9" type="ORF">PX52LOC_02252</name>
</gene>
<dbReference type="GO" id="GO:0016987">
    <property type="term" value="F:sigma factor activity"/>
    <property type="evidence" value="ECO:0007669"/>
    <property type="project" value="UniProtKB-KW"/>
</dbReference>
<dbReference type="Gene3D" id="1.10.1740.10">
    <property type="match status" value="1"/>
</dbReference>
<dbReference type="Gene3D" id="1.10.10.10">
    <property type="entry name" value="Winged helix-like DNA-binding domain superfamily/Winged helix DNA-binding domain"/>
    <property type="match status" value="1"/>
</dbReference>
<reference evidence="10" key="1">
    <citation type="submission" date="2019-08" db="EMBL/GenBank/DDBJ databases">
        <title>Limnoglobus roseus gen. nov., sp. nov., a novel freshwater planctomycete with a giant genome from the family Gemmataceae.</title>
        <authorList>
            <person name="Kulichevskaya I.S."/>
            <person name="Naumoff D.G."/>
            <person name="Miroshnikov K."/>
            <person name="Ivanova A."/>
            <person name="Philippov D.A."/>
            <person name="Hakobyan A."/>
            <person name="Rijpstra I.C."/>
            <person name="Sinninghe Damste J.S."/>
            <person name="Liesack W."/>
            <person name="Dedysh S.N."/>
        </authorList>
    </citation>
    <scope>NUCLEOTIDE SEQUENCE [LARGE SCALE GENOMIC DNA]</scope>
    <source>
        <strain evidence="10">PX52</strain>
    </source>
</reference>
<dbReference type="Proteomes" id="UP000324974">
    <property type="component" value="Chromosome"/>
</dbReference>
<evidence type="ECO:0000259" key="8">
    <source>
        <dbReference type="Pfam" id="PF04545"/>
    </source>
</evidence>
<protein>
    <submittedName>
        <fullName evidence="9">RNA polymerase sigma factor</fullName>
    </submittedName>
</protein>
<comment type="similarity">
    <text evidence="1">Belongs to the sigma-70 factor family. ECF subfamily.</text>
</comment>
<dbReference type="InterPro" id="IPR039425">
    <property type="entry name" value="RNA_pol_sigma-70-like"/>
</dbReference>
<feature type="domain" description="RNA polymerase sigma-70 region 4" evidence="8">
    <location>
        <begin position="132"/>
        <end position="179"/>
    </location>
</feature>
<dbReference type="InterPro" id="IPR013325">
    <property type="entry name" value="RNA_pol_sigma_r2"/>
</dbReference>
<dbReference type="InterPro" id="IPR014284">
    <property type="entry name" value="RNA_pol_sigma-70_dom"/>
</dbReference>
<dbReference type="SUPFAM" id="SSF88659">
    <property type="entry name" value="Sigma3 and sigma4 domains of RNA polymerase sigma factors"/>
    <property type="match status" value="1"/>
</dbReference>
<name>A0A5C1AAU1_9BACT</name>